<comment type="caution">
    <text evidence="5">The sequence shown here is derived from an EMBL/GenBank/DDBJ whole genome shotgun (WGS) entry which is preliminary data.</text>
</comment>
<dbReference type="NCBIfam" id="NF033644">
    <property type="entry name" value="antiterm_UpxY"/>
    <property type="match status" value="1"/>
</dbReference>
<dbReference type="GO" id="GO:0006354">
    <property type="term" value="P:DNA-templated transcription elongation"/>
    <property type="evidence" value="ECO:0007669"/>
    <property type="project" value="InterPro"/>
</dbReference>
<gene>
    <name evidence="5" type="ORF">F2Y10_06850</name>
</gene>
<keyword evidence="3" id="KW-0804">Transcription</keyword>
<dbReference type="Proteomes" id="UP000322940">
    <property type="component" value="Unassembled WGS sequence"/>
</dbReference>
<dbReference type="EMBL" id="VVXH01000005">
    <property type="protein sequence ID" value="KAA2379371.1"/>
    <property type="molecule type" value="Genomic_DNA"/>
</dbReference>
<dbReference type="InterPro" id="IPR036735">
    <property type="entry name" value="NGN_dom_sf"/>
</dbReference>
<sequence length="192" mass="21823">MAENPENKQRWYALRVTYGREMLVKGYLDGIGVESYIPMHFARRTYGERTRKVWEPLIHNLLFICTSAVRLKEIKACTTLPIRYIMDRETKAPTVIPDNQMRDFMAVVATRNEHVEIVAPQDVDLASGDAVRVTGGVFAGIEGRYIRHKGHSKVAVAIKDIATALTAYVPLKYIEKINQQILLPTHTQSAQR</sequence>
<dbReference type="GO" id="GO:0031564">
    <property type="term" value="P:transcription antitermination"/>
    <property type="evidence" value="ECO:0007669"/>
    <property type="project" value="UniProtKB-KW"/>
</dbReference>
<evidence type="ECO:0000256" key="2">
    <source>
        <dbReference type="ARBA" id="ARBA00023015"/>
    </source>
</evidence>
<name>A0A5B3H0F1_9BACT</name>
<evidence type="ECO:0000256" key="3">
    <source>
        <dbReference type="ARBA" id="ARBA00023163"/>
    </source>
</evidence>
<dbReference type="CDD" id="cd09895">
    <property type="entry name" value="NGN_SP_UpxY"/>
    <property type="match status" value="1"/>
</dbReference>
<dbReference type="PANTHER" id="PTHR30265">
    <property type="entry name" value="RHO-INTERACTING TRANSCRIPTION TERMINATION FACTOR NUSG"/>
    <property type="match status" value="1"/>
</dbReference>
<evidence type="ECO:0000256" key="1">
    <source>
        <dbReference type="ARBA" id="ARBA00022814"/>
    </source>
</evidence>
<accession>A0A5B3H0F1</accession>
<dbReference type="InterPro" id="IPR043425">
    <property type="entry name" value="NusG-like"/>
</dbReference>
<dbReference type="SUPFAM" id="SSF82679">
    <property type="entry name" value="N-utilization substance G protein NusG, N-terminal domain"/>
    <property type="match status" value="1"/>
</dbReference>
<dbReference type="RefSeq" id="WP_032135639.1">
    <property type="nucleotide sequence ID" value="NZ_DAWEOI010000052.1"/>
</dbReference>
<dbReference type="InterPro" id="IPR006645">
    <property type="entry name" value="NGN-like_dom"/>
</dbReference>
<evidence type="ECO:0000259" key="4">
    <source>
        <dbReference type="Pfam" id="PF02357"/>
    </source>
</evidence>
<dbReference type="PANTHER" id="PTHR30265:SF4">
    <property type="entry name" value="KOW MOTIF FAMILY PROTEIN, EXPRESSED"/>
    <property type="match status" value="1"/>
</dbReference>
<proteinExistence type="predicted"/>
<reference evidence="5 6" key="1">
    <citation type="journal article" date="2019" name="Nat. Med.">
        <title>A library of human gut bacterial isolates paired with longitudinal multiomics data enables mechanistic microbiome research.</title>
        <authorList>
            <person name="Poyet M."/>
            <person name="Groussin M."/>
            <person name="Gibbons S.M."/>
            <person name="Avila-Pacheco J."/>
            <person name="Jiang X."/>
            <person name="Kearney S.M."/>
            <person name="Perrotta A.R."/>
            <person name="Berdy B."/>
            <person name="Zhao S."/>
            <person name="Lieberman T.D."/>
            <person name="Swanson P.K."/>
            <person name="Smith M."/>
            <person name="Roesemann S."/>
            <person name="Alexander J.E."/>
            <person name="Rich S.A."/>
            <person name="Livny J."/>
            <person name="Vlamakis H."/>
            <person name="Clish C."/>
            <person name="Bullock K."/>
            <person name="Deik A."/>
            <person name="Scott J."/>
            <person name="Pierce K.A."/>
            <person name="Xavier R.J."/>
            <person name="Alm E.J."/>
        </authorList>
    </citation>
    <scope>NUCLEOTIDE SEQUENCE [LARGE SCALE GENOMIC DNA]</scope>
    <source>
        <strain evidence="5 6">BIOML-A266</strain>
    </source>
</reference>
<feature type="domain" description="NusG-like N-terminal" evidence="4">
    <location>
        <begin position="10"/>
        <end position="104"/>
    </location>
</feature>
<dbReference type="AlphaFoldDB" id="A0A5B3H0F1"/>
<protein>
    <submittedName>
        <fullName evidence="5">UpxY family transcription antiterminator</fullName>
    </submittedName>
</protein>
<keyword evidence="1" id="KW-0889">Transcription antitermination</keyword>
<keyword evidence="2" id="KW-0805">Transcription regulation</keyword>
<evidence type="ECO:0000313" key="6">
    <source>
        <dbReference type="Proteomes" id="UP000322940"/>
    </source>
</evidence>
<evidence type="ECO:0000313" key="5">
    <source>
        <dbReference type="EMBL" id="KAA2379371.1"/>
    </source>
</evidence>
<dbReference type="Gene3D" id="3.30.70.940">
    <property type="entry name" value="NusG, N-terminal domain"/>
    <property type="match status" value="1"/>
</dbReference>
<organism evidence="5 6">
    <name type="scientific">Alistipes onderdonkii</name>
    <dbReference type="NCBI Taxonomy" id="328813"/>
    <lineage>
        <taxon>Bacteria</taxon>
        <taxon>Pseudomonadati</taxon>
        <taxon>Bacteroidota</taxon>
        <taxon>Bacteroidia</taxon>
        <taxon>Bacteroidales</taxon>
        <taxon>Rikenellaceae</taxon>
        <taxon>Alistipes</taxon>
    </lineage>
</organism>
<dbReference type="OrthoDB" id="1491263at2"/>
<dbReference type="Pfam" id="PF02357">
    <property type="entry name" value="NusG"/>
    <property type="match status" value="1"/>
</dbReference>